<accession>X1KTJ4</accession>
<evidence type="ECO:0000313" key="1">
    <source>
        <dbReference type="EMBL" id="GAI09998.1"/>
    </source>
</evidence>
<organism evidence="1">
    <name type="scientific">marine sediment metagenome</name>
    <dbReference type="NCBI Taxonomy" id="412755"/>
    <lineage>
        <taxon>unclassified sequences</taxon>
        <taxon>metagenomes</taxon>
        <taxon>ecological metagenomes</taxon>
    </lineage>
</organism>
<reference evidence="1" key="1">
    <citation type="journal article" date="2014" name="Front. Microbiol.">
        <title>High frequency of phylogenetically diverse reductive dehalogenase-homologous genes in deep subseafloor sedimentary metagenomes.</title>
        <authorList>
            <person name="Kawai M."/>
            <person name="Futagami T."/>
            <person name="Toyoda A."/>
            <person name="Takaki Y."/>
            <person name="Nishi S."/>
            <person name="Hori S."/>
            <person name="Arai W."/>
            <person name="Tsubouchi T."/>
            <person name="Morono Y."/>
            <person name="Uchiyama I."/>
            <person name="Ito T."/>
            <person name="Fujiyama A."/>
            <person name="Inagaki F."/>
            <person name="Takami H."/>
        </authorList>
    </citation>
    <scope>NUCLEOTIDE SEQUENCE</scope>
    <source>
        <strain evidence="1">Expedition CK06-06</strain>
    </source>
</reference>
<proteinExistence type="predicted"/>
<protein>
    <submittedName>
        <fullName evidence="1">Uncharacterized protein</fullName>
    </submittedName>
</protein>
<gene>
    <name evidence="1" type="ORF">S06H3_19921</name>
</gene>
<sequence length="60" mass="6644">MVIENKDIGIKCLKCLLYCETNGIIFSQIDDVNTCLPTPLEDFRSEGEAVLRGLIKPGTD</sequence>
<comment type="caution">
    <text evidence="1">The sequence shown here is derived from an EMBL/GenBank/DDBJ whole genome shotgun (WGS) entry which is preliminary data.</text>
</comment>
<name>X1KTJ4_9ZZZZ</name>
<dbReference type="EMBL" id="BARV01010256">
    <property type="protein sequence ID" value="GAI09998.1"/>
    <property type="molecule type" value="Genomic_DNA"/>
</dbReference>
<dbReference type="AlphaFoldDB" id="X1KTJ4"/>